<name>A0A075GDV6_9EURY</name>
<sequence length="102" mass="10386">MAGKKPVEKVTKGLNALVDEFTAAVKELVNAGEETVVHLAVGGGRVISAVIDATGEVTKVGVETAGNVVGTLGSGVVKVVTGQAGKQPAEENEQENEEKESE</sequence>
<organism evidence="2">
    <name type="scientific">uncultured marine group II/III euryarchaeote KM3_155_G07</name>
    <dbReference type="NCBI Taxonomy" id="1457898"/>
    <lineage>
        <taxon>Archaea</taxon>
        <taxon>Methanobacteriati</taxon>
        <taxon>Methanobacteriota</taxon>
        <taxon>environmental samples</taxon>
    </lineage>
</organism>
<feature type="compositionally biased region" description="Acidic residues" evidence="1">
    <location>
        <begin position="90"/>
        <end position="102"/>
    </location>
</feature>
<evidence type="ECO:0000313" key="2">
    <source>
        <dbReference type="EMBL" id="AIF02256.1"/>
    </source>
</evidence>
<dbReference type="AlphaFoldDB" id="A0A075GDV6"/>
<protein>
    <submittedName>
        <fullName evidence="2">Uncharacterized protein</fullName>
    </submittedName>
</protein>
<feature type="region of interest" description="Disordered" evidence="1">
    <location>
        <begin position="82"/>
        <end position="102"/>
    </location>
</feature>
<reference evidence="2" key="1">
    <citation type="journal article" date="2014" name="Genome Biol. Evol.">
        <title>Pangenome evidence for extensive interdomain horizontal transfer affecting lineage core and shell genes in uncultured planktonic thaumarchaeota and euryarchaeota.</title>
        <authorList>
            <person name="Deschamps P."/>
            <person name="Zivanovic Y."/>
            <person name="Moreira D."/>
            <person name="Rodriguez-Valera F."/>
            <person name="Lopez-Garcia P."/>
        </authorList>
    </citation>
    <scope>NUCLEOTIDE SEQUENCE</scope>
</reference>
<accession>A0A075GDV6</accession>
<dbReference type="EMBL" id="KF900644">
    <property type="protein sequence ID" value="AIF02256.1"/>
    <property type="molecule type" value="Genomic_DNA"/>
</dbReference>
<evidence type="ECO:0000256" key="1">
    <source>
        <dbReference type="SAM" id="MobiDB-lite"/>
    </source>
</evidence>
<proteinExistence type="predicted"/>